<accession>A0A7M1RXV4</accession>
<dbReference type="Proteomes" id="UP000593627">
    <property type="component" value="Segment"/>
</dbReference>
<dbReference type="KEGG" id="vg:65129783"/>
<protein>
    <submittedName>
        <fullName evidence="1">Uncharacterized protein</fullName>
    </submittedName>
</protein>
<evidence type="ECO:0000313" key="1">
    <source>
        <dbReference type="EMBL" id="QOR59237.1"/>
    </source>
</evidence>
<name>A0A7M1RXV4_9CAUD</name>
<organism evidence="1 2">
    <name type="scientific">uncultured phage cr112_1</name>
    <dbReference type="NCBI Taxonomy" id="2772072"/>
    <lineage>
        <taxon>Viruses</taxon>
        <taxon>Duplodnaviria</taxon>
        <taxon>Heunggongvirae</taxon>
        <taxon>Uroviricota</taxon>
        <taxon>Caudoviricetes</taxon>
        <taxon>Crassvirales</taxon>
        <taxon>Steigviridae</taxon>
        <taxon>Asinivirinae</taxon>
        <taxon>Kehishuvirus</taxon>
        <taxon>Kehishuvirus splanchnicus</taxon>
    </lineage>
</organism>
<keyword evidence="2" id="KW-1185">Reference proteome</keyword>
<dbReference type="GeneID" id="65129783"/>
<sequence>MATFSINQVRHLYVEKALKTGNNLLSTDAAGSILPIADTAKTTLYFQYMSPAGIVSSDKITIANIISAKATASGSMAHKLARYEVTLSALAPAPVQAQEYVLRLAFRQYIGIGEDDQYFKYGFVKATSGMTASNFYKALALSLAKNIANETTPLVNIYLNSAAADGTDVPVTSATKEAELNKTDYNKIIIEEVQQDWILGKMPQAFIPFSVQPTTITVDGEEITWGDVKKVASTKKVENGHNIADLEYFCMGARGDMYRGMGYPNNITTTYLVDPSKKYDTLDIHYSYIGSNESVQKSERTITIVCEDDGSHTLMKALVTAVNAASGLSIANPA</sequence>
<dbReference type="EMBL" id="MT774388">
    <property type="protein sequence ID" value="QOR59237.1"/>
    <property type="molecule type" value="Genomic_DNA"/>
</dbReference>
<dbReference type="RefSeq" id="YP_010111395.1">
    <property type="nucleotide sequence ID" value="NC_055881.1"/>
</dbReference>
<proteinExistence type="predicted"/>
<evidence type="ECO:0000313" key="2">
    <source>
        <dbReference type="Proteomes" id="UP000593627"/>
    </source>
</evidence>
<reference evidence="1 2" key="1">
    <citation type="submission" date="2020-07" db="EMBL/GenBank/DDBJ databases">
        <title>Taxonomic proposal: Crassvirales, a new order of highly abundant and diverse bacterial viruses.</title>
        <authorList>
            <person name="Shkoporov A.N."/>
            <person name="Stockdale S.R."/>
            <person name="Guerin E."/>
            <person name="Ross R.P."/>
            <person name="Hill C."/>
        </authorList>
    </citation>
    <scope>NUCLEOTIDE SEQUENCE [LARGE SCALE GENOMIC DNA]</scope>
</reference>
<dbReference type="InterPro" id="IPR058048">
    <property type="entry name" value="AuxCP"/>
</dbReference>
<dbReference type="Pfam" id="PF25650">
    <property type="entry name" value="crAss_AuxCP"/>
    <property type="match status" value="1"/>
</dbReference>